<dbReference type="GO" id="GO:0047631">
    <property type="term" value="F:ADP-ribose diphosphatase activity"/>
    <property type="evidence" value="ECO:0007669"/>
    <property type="project" value="UniProtKB-EC"/>
</dbReference>
<dbReference type="PROSITE" id="PS51462">
    <property type="entry name" value="NUDIX"/>
    <property type="match status" value="1"/>
</dbReference>
<dbReference type="GO" id="GO:0019693">
    <property type="term" value="P:ribose phosphate metabolic process"/>
    <property type="evidence" value="ECO:0007669"/>
    <property type="project" value="TreeGrafter"/>
</dbReference>
<protein>
    <submittedName>
        <fullName evidence="4">ADP-ribose pyrophosphatase</fullName>
        <ecNumber evidence="4">3.6.1.13</ecNumber>
    </submittedName>
</protein>
<evidence type="ECO:0000313" key="4">
    <source>
        <dbReference type="EMBL" id="BBC61193.1"/>
    </source>
</evidence>
<name>A0A2Z5Y380_9ENTE</name>
<dbReference type="FunFam" id="3.90.79.10:FF:000024">
    <property type="entry name" value="ADP-ribose pyrophosphatase"/>
    <property type="match status" value="1"/>
</dbReference>
<sequence length="185" mass="21278">MKKIENFEEKTIERTDIFDGSVIHVFKDIVALPEGGTASRELVFHQGSVAIIPITIENKIVMVKQFRKPLEKTILEIPAGKIDPGEQVDPRKTANRELEEETAYRTDKLIHISSMYMSPGFSDELLHIYYTDSLEKVDHPLLPDEDELIELHELTLTEAKEEIKKGTICDAKTIFAIQYWEQQHN</sequence>
<evidence type="ECO:0000259" key="3">
    <source>
        <dbReference type="PROSITE" id="PS51462"/>
    </source>
</evidence>
<dbReference type="SUPFAM" id="SSF55811">
    <property type="entry name" value="Nudix"/>
    <property type="match status" value="1"/>
</dbReference>
<evidence type="ECO:0000256" key="2">
    <source>
        <dbReference type="ARBA" id="ARBA00022801"/>
    </source>
</evidence>
<dbReference type="Gene3D" id="3.90.79.10">
    <property type="entry name" value="Nucleoside Triphosphate Pyrophosphohydrolase"/>
    <property type="match status" value="1"/>
</dbReference>
<keyword evidence="2 4" id="KW-0378">Hydrolase</keyword>
<dbReference type="Pfam" id="PF00293">
    <property type="entry name" value="NUDIX"/>
    <property type="match status" value="1"/>
</dbReference>
<gene>
    <name evidence="4" type="ORF">DAT561_1084</name>
</gene>
<evidence type="ECO:0000256" key="1">
    <source>
        <dbReference type="ARBA" id="ARBA00001946"/>
    </source>
</evidence>
<dbReference type="PANTHER" id="PTHR11839">
    <property type="entry name" value="UDP/ADP-SUGAR PYROPHOSPHATASE"/>
    <property type="match status" value="1"/>
</dbReference>
<dbReference type="GO" id="GO:0006753">
    <property type="term" value="P:nucleoside phosphate metabolic process"/>
    <property type="evidence" value="ECO:0007669"/>
    <property type="project" value="TreeGrafter"/>
</dbReference>
<dbReference type="InterPro" id="IPR015797">
    <property type="entry name" value="NUDIX_hydrolase-like_dom_sf"/>
</dbReference>
<dbReference type="EMBL" id="AP018492">
    <property type="protein sequence ID" value="BBC61193.1"/>
    <property type="molecule type" value="Genomic_DNA"/>
</dbReference>
<dbReference type="GO" id="GO:0005829">
    <property type="term" value="C:cytosol"/>
    <property type="evidence" value="ECO:0007669"/>
    <property type="project" value="TreeGrafter"/>
</dbReference>
<feature type="domain" description="Nudix hydrolase" evidence="3">
    <location>
        <begin position="44"/>
        <end position="176"/>
    </location>
</feature>
<evidence type="ECO:0000313" key="5">
    <source>
        <dbReference type="Proteomes" id="UP000269226"/>
    </source>
</evidence>
<organism evidence="4 5">
    <name type="scientific">Melissococcus plutonius</name>
    <dbReference type="NCBI Taxonomy" id="33970"/>
    <lineage>
        <taxon>Bacteria</taxon>
        <taxon>Bacillati</taxon>
        <taxon>Bacillota</taxon>
        <taxon>Bacilli</taxon>
        <taxon>Lactobacillales</taxon>
        <taxon>Enterococcaceae</taxon>
        <taxon>Melissococcus</taxon>
    </lineage>
</organism>
<dbReference type="RefSeq" id="WP_015695084.1">
    <property type="nucleotide sequence ID" value="NZ_AP018492.1"/>
</dbReference>
<proteinExistence type="predicted"/>
<dbReference type="AlphaFoldDB" id="A0A2Z5Y380"/>
<reference evidence="4 5" key="1">
    <citation type="submission" date="2018-01" db="EMBL/GenBank/DDBJ databases">
        <title>Whole genome sequence of Melissococcus plutonius DAT561.</title>
        <authorList>
            <person name="Okumura K."/>
            <person name="Takamatsu D."/>
            <person name="Okura M."/>
        </authorList>
    </citation>
    <scope>NUCLEOTIDE SEQUENCE [LARGE SCALE GENOMIC DNA]</scope>
    <source>
        <strain evidence="4 5">DAT561</strain>
    </source>
</reference>
<dbReference type="InterPro" id="IPR000086">
    <property type="entry name" value="NUDIX_hydrolase_dom"/>
</dbReference>
<dbReference type="EC" id="3.6.1.13" evidence="4"/>
<accession>A0A2Z5Y380</accession>
<dbReference type="CDD" id="cd03424">
    <property type="entry name" value="NUDIX_ADPRase_Nudt5_UGPPase_Nudt14"/>
    <property type="match status" value="1"/>
</dbReference>
<dbReference type="PANTHER" id="PTHR11839:SF18">
    <property type="entry name" value="NUDIX HYDROLASE DOMAIN-CONTAINING PROTEIN"/>
    <property type="match status" value="1"/>
</dbReference>
<dbReference type="GeneID" id="57043630"/>
<comment type="cofactor">
    <cofactor evidence="1">
        <name>Mg(2+)</name>
        <dbReference type="ChEBI" id="CHEBI:18420"/>
    </cofactor>
</comment>
<dbReference type="Proteomes" id="UP000269226">
    <property type="component" value="Chromosome"/>
</dbReference>